<evidence type="ECO:0000313" key="2">
    <source>
        <dbReference type="Proteomes" id="UP000281738"/>
    </source>
</evidence>
<dbReference type="InterPro" id="IPR023393">
    <property type="entry name" value="START-like_dom_sf"/>
</dbReference>
<reference evidence="1 2" key="1">
    <citation type="submission" date="2018-11" db="EMBL/GenBank/DDBJ databases">
        <title>Sequencing the genomes of 1000 actinobacteria strains.</title>
        <authorList>
            <person name="Klenk H.-P."/>
        </authorList>
    </citation>
    <scope>NUCLEOTIDE SEQUENCE [LARGE SCALE GENOMIC DNA]</scope>
    <source>
        <strain evidence="1 2">DSM 12652</strain>
    </source>
</reference>
<dbReference type="Proteomes" id="UP000281738">
    <property type="component" value="Unassembled WGS sequence"/>
</dbReference>
<keyword evidence="2" id="KW-1185">Reference proteome</keyword>
<dbReference type="AlphaFoldDB" id="A0A3N2CT53"/>
<comment type="caution">
    <text evidence="1">The sequence shown here is derived from an EMBL/GenBank/DDBJ whole genome shotgun (WGS) entry which is preliminary data.</text>
</comment>
<dbReference type="EMBL" id="RKHO01000001">
    <property type="protein sequence ID" value="ROR90606.1"/>
    <property type="molecule type" value="Genomic_DNA"/>
</dbReference>
<proteinExistence type="predicted"/>
<dbReference type="OrthoDB" id="191189at2"/>
<organism evidence="1 2">
    <name type="scientific">Nocardioides aurantiacus</name>
    <dbReference type="NCBI Taxonomy" id="86796"/>
    <lineage>
        <taxon>Bacteria</taxon>
        <taxon>Bacillati</taxon>
        <taxon>Actinomycetota</taxon>
        <taxon>Actinomycetes</taxon>
        <taxon>Propionibacteriales</taxon>
        <taxon>Nocardioidaceae</taxon>
        <taxon>Nocardioides</taxon>
    </lineage>
</organism>
<dbReference type="RefSeq" id="WP_123389727.1">
    <property type="nucleotide sequence ID" value="NZ_RKHO01000001.1"/>
</dbReference>
<dbReference type="Pfam" id="PF10604">
    <property type="entry name" value="Polyketide_cyc2"/>
    <property type="match status" value="1"/>
</dbReference>
<dbReference type="SUPFAM" id="SSF55961">
    <property type="entry name" value="Bet v1-like"/>
    <property type="match status" value="1"/>
</dbReference>
<accession>A0A3N2CT53</accession>
<gene>
    <name evidence="1" type="ORF">EDD33_1452</name>
</gene>
<evidence type="ECO:0000313" key="1">
    <source>
        <dbReference type="EMBL" id="ROR90606.1"/>
    </source>
</evidence>
<dbReference type="Gene3D" id="3.30.530.20">
    <property type="match status" value="1"/>
</dbReference>
<protein>
    <submittedName>
        <fullName evidence="1">Polyketide cyclase/dehydrase/lipid transport protein</fullName>
    </submittedName>
</protein>
<name>A0A3N2CT53_9ACTN</name>
<dbReference type="InterPro" id="IPR019587">
    <property type="entry name" value="Polyketide_cyclase/dehydratase"/>
</dbReference>
<sequence>MTTVTLRASGTAPADLAWERYADPALWSTWSPQIQRVDVDVPRLVTGATGTVRAGLLPHPTVGIPFTVLEVDEAARTWAWEVRLGPLPGLPHLHLEHGVEATTGGSATWLVVTGALPVVAAYAPLARLALSRLVSP</sequence>